<evidence type="ECO:0000313" key="1">
    <source>
        <dbReference type="EMBL" id="KDR08030.1"/>
    </source>
</evidence>
<dbReference type="Proteomes" id="UP000027135">
    <property type="component" value="Unassembled WGS sequence"/>
</dbReference>
<protein>
    <submittedName>
        <fullName evidence="1">Uncharacterized protein</fullName>
    </submittedName>
</protein>
<organism evidence="1 2">
    <name type="scientific">Zootermopsis nevadensis</name>
    <name type="common">Dampwood termite</name>
    <dbReference type="NCBI Taxonomy" id="136037"/>
    <lineage>
        <taxon>Eukaryota</taxon>
        <taxon>Metazoa</taxon>
        <taxon>Ecdysozoa</taxon>
        <taxon>Arthropoda</taxon>
        <taxon>Hexapoda</taxon>
        <taxon>Insecta</taxon>
        <taxon>Pterygota</taxon>
        <taxon>Neoptera</taxon>
        <taxon>Polyneoptera</taxon>
        <taxon>Dictyoptera</taxon>
        <taxon>Blattodea</taxon>
        <taxon>Blattoidea</taxon>
        <taxon>Termitoidae</taxon>
        <taxon>Termopsidae</taxon>
        <taxon>Zootermopsis</taxon>
    </lineage>
</organism>
<dbReference type="InParanoid" id="A0A067QJY7"/>
<sequence length="54" mass="6330">MRKNVQTCRGISTNNILPPFLLKHENQKLLHKLAQYEKQLEEEPLLVEEPEDSS</sequence>
<proteinExistence type="predicted"/>
<name>A0A067QJY7_ZOONE</name>
<dbReference type="AlphaFoldDB" id="A0A067QJY7"/>
<gene>
    <name evidence="1" type="ORF">L798_02323</name>
</gene>
<dbReference type="EMBL" id="KK853378">
    <property type="protein sequence ID" value="KDR08030.1"/>
    <property type="molecule type" value="Genomic_DNA"/>
</dbReference>
<reference evidence="1 2" key="1">
    <citation type="journal article" date="2014" name="Nat. Commun.">
        <title>Molecular traces of alternative social organization in a termite genome.</title>
        <authorList>
            <person name="Terrapon N."/>
            <person name="Li C."/>
            <person name="Robertson H.M."/>
            <person name="Ji L."/>
            <person name="Meng X."/>
            <person name="Booth W."/>
            <person name="Chen Z."/>
            <person name="Childers C.P."/>
            <person name="Glastad K.M."/>
            <person name="Gokhale K."/>
            <person name="Gowin J."/>
            <person name="Gronenberg W."/>
            <person name="Hermansen R.A."/>
            <person name="Hu H."/>
            <person name="Hunt B.G."/>
            <person name="Huylmans A.K."/>
            <person name="Khalil S.M."/>
            <person name="Mitchell R.D."/>
            <person name="Munoz-Torres M.C."/>
            <person name="Mustard J.A."/>
            <person name="Pan H."/>
            <person name="Reese J.T."/>
            <person name="Scharf M.E."/>
            <person name="Sun F."/>
            <person name="Vogel H."/>
            <person name="Xiao J."/>
            <person name="Yang W."/>
            <person name="Yang Z."/>
            <person name="Yang Z."/>
            <person name="Zhou J."/>
            <person name="Zhu J."/>
            <person name="Brent C.S."/>
            <person name="Elsik C.G."/>
            <person name="Goodisman M.A."/>
            <person name="Liberles D.A."/>
            <person name="Roe R.M."/>
            <person name="Vargo E.L."/>
            <person name="Vilcinskas A."/>
            <person name="Wang J."/>
            <person name="Bornberg-Bauer E."/>
            <person name="Korb J."/>
            <person name="Zhang G."/>
            <person name="Liebig J."/>
        </authorList>
    </citation>
    <scope>NUCLEOTIDE SEQUENCE [LARGE SCALE GENOMIC DNA]</scope>
    <source>
        <tissue evidence="1">Whole organism</tissue>
    </source>
</reference>
<accession>A0A067QJY7</accession>
<evidence type="ECO:0000313" key="2">
    <source>
        <dbReference type="Proteomes" id="UP000027135"/>
    </source>
</evidence>
<keyword evidence="2" id="KW-1185">Reference proteome</keyword>